<reference evidence="2" key="1">
    <citation type="journal article" date="2020" name="mSystems">
        <title>Genome- and Community-Level Interaction Insights into Carbon Utilization and Element Cycling Functions of Hydrothermarchaeota in Hydrothermal Sediment.</title>
        <authorList>
            <person name="Zhou Z."/>
            <person name="Liu Y."/>
            <person name="Xu W."/>
            <person name="Pan J."/>
            <person name="Luo Z.H."/>
            <person name="Li M."/>
        </authorList>
    </citation>
    <scope>NUCLEOTIDE SEQUENCE [LARGE SCALE GENOMIC DNA]</scope>
    <source>
        <strain evidence="2">SpSt-500</strain>
    </source>
</reference>
<feature type="chain" id="PRO_5032595344" description="Outer membrane lipoprotein BamD-like domain-containing protein" evidence="1">
    <location>
        <begin position="22"/>
        <end position="163"/>
    </location>
</feature>
<dbReference type="PROSITE" id="PS51257">
    <property type="entry name" value="PROKAR_LIPOPROTEIN"/>
    <property type="match status" value="1"/>
</dbReference>
<dbReference type="Gene3D" id="1.25.40.10">
    <property type="entry name" value="Tetratricopeptide repeat domain"/>
    <property type="match status" value="1"/>
</dbReference>
<dbReference type="SUPFAM" id="SSF48452">
    <property type="entry name" value="TPR-like"/>
    <property type="match status" value="1"/>
</dbReference>
<comment type="caution">
    <text evidence="2">The sequence shown here is derived from an EMBL/GenBank/DDBJ whole genome shotgun (WGS) entry which is preliminary data.</text>
</comment>
<protein>
    <recommendedName>
        <fullName evidence="3">Outer membrane lipoprotein BamD-like domain-containing protein</fullName>
    </recommendedName>
</protein>
<sequence length="163" mass="18577">MKKILSLLIILILVACSKSLEGDFNNAVKLLQENKIEEAVSEFEKIAQSNDEKYSPEALAQLAAIYQGKLDKNISAEESAKKSQFYFRTLYDKYPKSPLAPKALFMSAFILANELNKYDDATKEYNLFLEKYPNHELAISAKQELEYIGLSPEEILKKKMAKQ</sequence>
<gene>
    <name evidence="2" type="ORF">ENS56_02675</name>
</gene>
<evidence type="ECO:0008006" key="3">
    <source>
        <dbReference type="Google" id="ProtNLM"/>
    </source>
</evidence>
<keyword evidence="1" id="KW-0732">Signal</keyword>
<proteinExistence type="predicted"/>
<feature type="signal peptide" evidence="1">
    <location>
        <begin position="1"/>
        <end position="21"/>
    </location>
</feature>
<evidence type="ECO:0000256" key="1">
    <source>
        <dbReference type="SAM" id="SignalP"/>
    </source>
</evidence>
<evidence type="ECO:0000313" key="2">
    <source>
        <dbReference type="EMBL" id="HGT46918.1"/>
    </source>
</evidence>
<accession>A0A832DEZ4</accession>
<dbReference type="AlphaFoldDB" id="A0A832DEZ4"/>
<dbReference type="EMBL" id="DSVI01000004">
    <property type="protein sequence ID" value="HGT46918.1"/>
    <property type="molecule type" value="Genomic_DNA"/>
</dbReference>
<name>A0A832DEZ4_9BACT</name>
<dbReference type="InterPro" id="IPR011990">
    <property type="entry name" value="TPR-like_helical_dom_sf"/>
</dbReference>
<organism evidence="2">
    <name type="scientific">Ignavibacterium album</name>
    <dbReference type="NCBI Taxonomy" id="591197"/>
    <lineage>
        <taxon>Bacteria</taxon>
        <taxon>Pseudomonadati</taxon>
        <taxon>Ignavibacteriota</taxon>
        <taxon>Ignavibacteria</taxon>
        <taxon>Ignavibacteriales</taxon>
        <taxon>Ignavibacteriaceae</taxon>
        <taxon>Ignavibacterium</taxon>
    </lineage>
</organism>